<protein>
    <submittedName>
        <fullName evidence="1">Uncharacterized protein</fullName>
    </submittedName>
</protein>
<dbReference type="EMBL" id="MWPQ01000039">
    <property type="protein sequence ID" value="OPH83130.1"/>
    <property type="molecule type" value="Genomic_DNA"/>
</dbReference>
<accession>A0A1V4HZW4</accession>
<reference evidence="1 2" key="1">
    <citation type="submission" date="2017-02" db="EMBL/GenBank/DDBJ databases">
        <title>Genome sequence of the nitrite-oxidizing bacterium Nitrobacter vulgaris strain Ab1.</title>
        <authorList>
            <person name="Mellbye B.L."/>
            <person name="Davis E.W."/>
            <person name="Spieck E."/>
            <person name="Chang J.H."/>
            <person name="Bottomley P.J."/>
            <person name="Sayavedra-Soto L.A."/>
        </authorList>
    </citation>
    <scope>NUCLEOTIDE SEQUENCE [LARGE SCALE GENOMIC DNA]</scope>
    <source>
        <strain evidence="1 2">Ab1</strain>
    </source>
</reference>
<gene>
    <name evidence="1" type="ORF">B2M20_09135</name>
</gene>
<dbReference type="AlphaFoldDB" id="A0A1V4HZW4"/>
<dbReference type="RefSeq" id="WP_079446727.1">
    <property type="nucleotide sequence ID" value="NZ_MWPQ01000039.1"/>
</dbReference>
<dbReference type="OrthoDB" id="573462at2"/>
<comment type="caution">
    <text evidence="1">The sequence shown here is derived from an EMBL/GenBank/DDBJ whole genome shotgun (WGS) entry which is preliminary data.</text>
</comment>
<evidence type="ECO:0000313" key="2">
    <source>
        <dbReference type="Proteomes" id="UP000189940"/>
    </source>
</evidence>
<sequence>MSITEDATAKIEQLSKRLISMSAADIAGMIDSGDTLNDVTFRLWREEDFGAFYAPFDWVNEQADIVLIGITPGRRQAKDALLALRAALMAGKPIPEAAAQAKQAASFNGDMRSIATELMDHFRLNEVFGLRGCSLLFDVAASRAHYTSVLRYPVIEWKTVTKKGMKTTKWTDYGGDDQIIRRICMKKTIETKFLPELREFANAWLVPFGPIPALVLEQLADRGEIDRSRILTGLNHPSGTQWNRHNCQLDRVDHRACARNVGCSTIQDRSRRLRQRIREILSIDGQAERTVS</sequence>
<evidence type="ECO:0000313" key="1">
    <source>
        <dbReference type="EMBL" id="OPH83130.1"/>
    </source>
</evidence>
<dbReference type="Proteomes" id="UP000189940">
    <property type="component" value="Unassembled WGS sequence"/>
</dbReference>
<dbReference type="STRING" id="29421.B2M20_09135"/>
<keyword evidence="2" id="KW-1185">Reference proteome</keyword>
<organism evidence="1 2">
    <name type="scientific">Nitrobacter vulgaris</name>
    <dbReference type="NCBI Taxonomy" id="29421"/>
    <lineage>
        <taxon>Bacteria</taxon>
        <taxon>Pseudomonadati</taxon>
        <taxon>Pseudomonadota</taxon>
        <taxon>Alphaproteobacteria</taxon>
        <taxon>Hyphomicrobiales</taxon>
        <taxon>Nitrobacteraceae</taxon>
        <taxon>Nitrobacter</taxon>
    </lineage>
</organism>
<proteinExistence type="predicted"/>
<name>A0A1V4HZW4_NITVU</name>